<dbReference type="InterPro" id="IPR036390">
    <property type="entry name" value="WH_DNA-bd_sf"/>
</dbReference>
<evidence type="ECO:0000313" key="3">
    <source>
        <dbReference type="EMBL" id="MFB9577656.1"/>
    </source>
</evidence>
<dbReference type="InterPro" id="IPR000835">
    <property type="entry name" value="HTH_MarR-typ"/>
</dbReference>
<organism evidence="3 4">
    <name type="scientific">Streptomyces yanii</name>
    <dbReference type="NCBI Taxonomy" id="78510"/>
    <lineage>
        <taxon>Bacteria</taxon>
        <taxon>Bacillati</taxon>
        <taxon>Actinomycetota</taxon>
        <taxon>Actinomycetes</taxon>
        <taxon>Kitasatosporales</taxon>
        <taxon>Streptomycetaceae</taxon>
        <taxon>Streptomyces</taxon>
    </lineage>
</organism>
<keyword evidence="4" id="KW-1185">Reference proteome</keyword>
<reference evidence="3 4" key="1">
    <citation type="submission" date="2024-09" db="EMBL/GenBank/DDBJ databases">
        <authorList>
            <person name="Sun Q."/>
            <person name="Mori K."/>
        </authorList>
    </citation>
    <scope>NUCLEOTIDE SEQUENCE [LARGE SCALE GENOMIC DNA]</scope>
    <source>
        <strain evidence="3 4">JCM 3331</strain>
    </source>
</reference>
<dbReference type="SUPFAM" id="SSF53067">
    <property type="entry name" value="Actin-like ATPase domain"/>
    <property type="match status" value="1"/>
</dbReference>
<feature type="domain" description="HTH marR-type" evidence="2">
    <location>
        <begin position="17"/>
        <end position="58"/>
    </location>
</feature>
<name>A0ABV5RK45_9ACTN</name>
<proteinExistence type="inferred from homology"/>
<dbReference type="Gene3D" id="1.10.10.10">
    <property type="entry name" value="Winged helix-like DNA-binding domain superfamily/Winged helix DNA-binding domain"/>
    <property type="match status" value="1"/>
</dbReference>
<dbReference type="PANTHER" id="PTHR18964">
    <property type="entry name" value="ROK (REPRESSOR, ORF, KINASE) FAMILY"/>
    <property type="match status" value="1"/>
</dbReference>
<gene>
    <name evidence="3" type="ORF">ACFFTL_36610</name>
</gene>
<dbReference type="Pfam" id="PF12802">
    <property type="entry name" value="MarR_2"/>
    <property type="match status" value="1"/>
</dbReference>
<dbReference type="Proteomes" id="UP001589710">
    <property type="component" value="Unassembled WGS sequence"/>
</dbReference>
<comment type="similarity">
    <text evidence="1">Belongs to the ROK (NagC/XylR) family.</text>
</comment>
<dbReference type="PANTHER" id="PTHR18964:SF149">
    <property type="entry name" value="BIFUNCTIONAL UDP-N-ACETYLGLUCOSAMINE 2-EPIMERASE_N-ACETYLMANNOSAMINE KINASE"/>
    <property type="match status" value="1"/>
</dbReference>
<dbReference type="InterPro" id="IPR043129">
    <property type="entry name" value="ATPase_NBD"/>
</dbReference>
<sequence>MTSPARQESLRTRNLSLVLNQIAGAAEPVSRADVAAATGLTRATVSALVDVLIEGGLVGELEPRKTRPTGRPATGLVLADDRAAGLGLEISVDYIAACVIDLAGEIRYQEVVQQDQRGRTPHEVLSTVADMAATAITAAERLDLTVAGAGVAVPGLVDKGLLRLAPNLSWRDVHISSLLARTGALDGLTITVDNEANFAALGELRMDRGAAPTDFLHVSGEIGVGAGIVMGGALFRGEHGWSGEIGHMAVGMDGPPCQCGAHGCLEQVAGQEAILRAAGLPLRAATSMGGQATVGRIVQAAEAGHSQTLAALRQAGRALGITIAGAVKLLDIGCVVLGGIYAPLGPWIQPEVQREVDLRVLSSSWSPVRVRISLAGTDASVLGAASSVIRAIIDDPSTWLRRWKSSIDGNRS</sequence>
<accession>A0ABV5RK45</accession>
<evidence type="ECO:0000313" key="4">
    <source>
        <dbReference type="Proteomes" id="UP001589710"/>
    </source>
</evidence>
<evidence type="ECO:0000256" key="1">
    <source>
        <dbReference type="ARBA" id="ARBA00006479"/>
    </source>
</evidence>
<protein>
    <submittedName>
        <fullName evidence="3">ROK family protein</fullName>
    </submittedName>
</protein>
<evidence type="ECO:0000259" key="2">
    <source>
        <dbReference type="Pfam" id="PF12802"/>
    </source>
</evidence>
<dbReference type="RefSeq" id="WP_386144884.1">
    <property type="nucleotide sequence ID" value="NZ_JBHMCG010000151.1"/>
</dbReference>
<dbReference type="InterPro" id="IPR000600">
    <property type="entry name" value="ROK"/>
</dbReference>
<dbReference type="EMBL" id="JBHMCG010000151">
    <property type="protein sequence ID" value="MFB9577656.1"/>
    <property type="molecule type" value="Genomic_DNA"/>
</dbReference>
<comment type="caution">
    <text evidence="3">The sequence shown here is derived from an EMBL/GenBank/DDBJ whole genome shotgun (WGS) entry which is preliminary data.</text>
</comment>
<dbReference type="Pfam" id="PF00480">
    <property type="entry name" value="ROK"/>
    <property type="match status" value="1"/>
</dbReference>
<dbReference type="Gene3D" id="3.30.420.40">
    <property type="match status" value="2"/>
</dbReference>
<dbReference type="CDD" id="cd24076">
    <property type="entry name" value="ASKHA_ATPase_ROK_BsXylR-like"/>
    <property type="match status" value="1"/>
</dbReference>
<dbReference type="SUPFAM" id="SSF46785">
    <property type="entry name" value="Winged helix' DNA-binding domain"/>
    <property type="match status" value="1"/>
</dbReference>
<dbReference type="InterPro" id="IPR036388">
    <property type="entry name" value="WH-like_DNA-bd_sf"/>
</dbReference>